<dbReference type="EMBL" id="CP094358">
    <property type="protein sequence ID" value="UOB17948.1"/>
    <property type="molecule type" value="Genomic_DNA"/>
</dbReference>
<proteinExistence type="predicted"/>
<dbReference type="KEGG" id="fbm:MQE35_01295"/>
<organism evidence="1 2">
    <name type="scientific">Abyssalbus ytuae</name>
    <dbReference type="NCBI Taxonomy" id="2926907"/>
    <lineage>
        <taxon>Bacteria</taxon>
        <taxon>Pseudomonadati</taxon>
        <taxon>Bacteroidota</taxon>
        <taxon>Flavobacteriia</taxon>
        <taxon>Flavobacteriales</taxon>
        <taxon>Flavobacteriaceae</taxon>
        <taxon>Abyssalbus</taxon>
    </lineage>
</organism>
<evidence type="ECO:0008006" key="3">
    <source>
        <dbReference type="Google" id="ProtNLM"/>
    </source>
</evidence>
<dbReference type="AlphaFoldDB" id="A0A9E7D2A2"/>
<keyword evidence="2" id="KW-1185">Reference proteome</keyword>
<reference evidence="1" key="1">
    <citation type="submission" date="2022-03" db="EMBL/GenBank/DDBJ databases">
        <title>Description of Abyssus ytuae gen. nov., sp. nov., a novel member of the family Flavobacteriaceae isolated from the sediment of Mariana Trench.</title>
        <authorList>
            <person name="Zhang J."/>
            <person name="Xu X."/>
        </authorList>
    </citation>
    <scope>NUCLEOTIDE SEQUENCE</scope>
    <source>
        <strain evidence="1">MT3330</strain>
    </source>
</reference>
<evidence type="ECO:0000313" key="1">
    <source>
        <dbReference type="EMBL" id="UOB17948.1"/>
    </source>
</evidence>
<evidence type="ECO:0000313" key="2">
    <source>
        <dbReference type="Proteomes" id="UP000831290"/>
    </source>
</evidence>
<name>A0A9E7D2A2_9FLAO</name>
<dbReference type="Proteomes" id="UP000831290">
    <property type="component" value="Chromosome"/>
</dbReference>
<sequence length="69" mass="7958">MVYVFKTSVSNESIAHMLKPKLDSVCEKSKWTFDLEDCDNILKVETTCNLRDKIIDLLVSNGFECKELE</sequence>
<accession>A0A9E7D2A2</accession>
<dbReference type="RefSeq" id="WP_255843791.1">
    <property type="nucleotide sequence ID" value="NZ_CP094358.1"/>
</dbReference>
<protein>
    <recommendedName>
        <fullName evidence="3">HMA domain-containing protein</fullName>
    </recommendedName>
</protein>
<gene>
    <name evidence="1" type="ORF">MQE35_01295</name>
</gene>